<dbReference type="RefSeq" id="WP_359356141.1">
    <property type="nucleotide sequence ID" value="NZ_JBEYXV010000021.1"/>
</dbReference>
<keyword evidence="1" id="KW-0812">Transmembrane</keyword>
<sequence>MSKKKDLLLLTITYLALVLVAWAVMGWSTAGWMLLFLPILVATRAVTLRGKGPCEARK</sequence>
<feature type="transmembrane region" description="Helical" evidence="1">
    <location>
        <begin position="7"/>
        <end position="24"/>
    </location>
</feature>
<name>A0ABV3BX09_9ACTN</name>
<keyword evidence="1" id="KW-0472">Membrane</keyword>
<evidence type="ECO:0000313" key="3">
    <source>
        <dbReference type="Proteomes" id="UP001551176"/>
    </source>
</evidence>
<accession>A0ABV3BX09</accession>
<keyword evidence="1" id="KW-1133">Transmembrane helix</keyword>
<proteinExistence type="predicted"/>
<evidence type="ECO:0000256" key="1">
    <source>
        <dbReference type="SAM" id="Phobius"/>
    </source>
</evidence>
<protein>
    <submittedName>
        <fullName evidence="2">Uncharacterized protein</fullName>
    </submittedName>
</protein>
<evidence type="ECO:0000313" key="2">
    <source>
        <dbReference type="EMBL" id="MEU6825549.1"/>
    </source>
</evidence>
<organism evidence="2 3">
    <name type="scientific">Streptomyces atriruber</name>
    <dbReference type="NCBI Taxonomy" id="545121"/>
    <lineage>
        <taxon>Bacteria</taxon>
        <taxon>Bacillati</taxon>
        <taxon>Actinomycetota</taxon>
        <taxon>Actinomycetes</taxon>
        <taxon>Kitasatosporales</taxon>
        <taxon>Streptomycetaceae</taxon>
        <taxon>Streptomyces</taxon>
    </lineage>
</organism>
<reference evidence="2 3" key="1">
    <citation type="submission" date="2024-06" db="EMBL/GenBank/DDBJ databases">
        <title>The Natural Products Discovery Center: Release of the First 8490 Sequenced Strains for Exploring Actinobacteria Biosynthetic Diversity.</title>
        <authorList>
            <person name="Kalkreuter E."/>
            <person name="Kautsar S.A."/>
            <person name="Yang D."/>
            <person name="Bader C.D."/>
            <person name="Teijaro C.N."/>
            <person name="Fluegel L."/>
            <person name="Davis C.M."/>
            <person name="Simpson J.R."/>
            <person name="Lauterbach L."/>
            <person name="Steele A.D."/>
            <person name="Gui C."/>
            <person name="Meng S."/>
            <person name="Li G."/>
            <person name="Viehrig K."/>
            <person name="Ye F."/>
            <person name="Su P."/>
            <person name="Kiefer A.F."/>
            <person name="Nichols A."/>
            <person name="Cepeda A.J."/>
            <person name="Yan W."/>
            <person name="Fan B."/>
            <person name="Jiang Y."/>
            <person name="Adhikari A."/>
            <person name="Zheng C.-J."/>
            <person name="Schuster L."/>
            <person name="Cowan T.M."/>
            <person name="Smanski M.J."/>
            <person name="Chevrette M.G."/>
            <person name="De Carvalho L.P.S."/>
            <person name="Shen B."/>
        </authorList>
    </citation>
    <scope>NUCLEOTIDE SEQUENCE [LARGE SCALE GENOMIC DNA]</scope>
    <source>
        <strain evidence="2 3">NPDC046838</strain>
    </source>
</reference>
<feature type="transmembrane region" description="Helical" evidence="1">
    <location>
        <begin position="30"/>
        <end position="48"/>
    </location>
</feature>
<dbReference type="Proteomes" id="UP001551176">
    <property type="component" value="Unassembled WGS sequence"/>
</dbReference>
<comment type="caution">
    <text evidence="2">The sequence shown here is derived from an EMBL/GenBank/DDBJ whole genome shotgun (WGS) entry which is preliminary data.</text>
</comment>
<gene>
    <name evidence="2" type="ORF">ABZ921_33470</name>
</gene>
<dbReference type="EMBL" id="JBEYXV010000021">
    <property type="protein sequence ID" value="MEU6825549.1"/>
    <property type="molecule type" value="Genomic_DNA"/>
</dbReference>
<keyword evidence="3" id="KW-1185">Reference proteome</keyword>